<sequence length="155" mass="17403">MSVTARVVRTCSAPRSILGDVTMWWYVVTASSARQFWGEDVHIKKEFQRSRNHSTTPPILIEAHLYRSFLLPIHFKRWSDLVNPKGGHGVRRHRSHDDSYAREAGGVVCLSFLGLAHRSQPGLIASGRRDVYASAKVTTREIHISRAALAQTSPT</sequence>
<reference evidence="1 2" key="1">
    <citation type="journal article" date="2008" name="Nature">
        <title>The genome of Laccaria bicolor provides insights into mycorrhizal symbiosis.</title>
        <authorList>
            <person name="Martin F."/>
            <person name="Aerts A."/>
            <person name="Ahren D."/>
            <person name="Brun A."/>
            <person name="Danchin E.G.J."/>
            <person name="Duchaussoy F."/>
            <person name="Gibon J."/>
            <person name="Kohler A."/>
            <person name="Lindquist E."/>
            <person name="Pereda V."/>
            <person name="Salamov A."/>
            <person name="Shapiro H.J."/>
            <person name="Wuyts J."/>
            <person name="Blaudez D."/>
            <person name="Buee M."/>
            <person name="Brokstein P."/>
            <person name="Canbaeck B."/>
            <person name="Cohen D."/>
            <person name="Courty P.E."/>
            <person name="Coutinho P.M."/>
            <person name="Delaruelle C."/>
            <person name="Detter J.C."/>
            <person name="Deveau A."/>
            <person name="DiFazio S."/>
            <person name="Duplessis S."/>
            <person name="Fraissinet-Tachet L."/>
            <person name="Lucic E."/>
            <person name="Frey-Klett P."/>
            <person name="Fourrey C."/>
            <person name="Feussner I."/>
            <person name="Gay G."/>
            <person name="Grimwood J."/>
            <person name="Hoegger P.J."/>
            <person name="Jain P."/>
            <person name="Kilaru S."/>
            <person name="Labbe J."/>
            <person name="Lin Y.C."/>
            <person name="Legue V."/>
            <person name="Le Tacon F."/>
            <person name="Marmeisse R."/>
            <person name="Melayah D."/>
            <person name="Montanini B."/>
            <person name="Muratet M."/>
            <person name="Nehls U."/>
            <person name="Niculita-Hirzel H."/>
            <person name="Oudot-Le Secq M.P."/>
            <person name="Peter M."/>
            <person name="Quesneville H."/>
            <person name="Rajashekar B."/>
            <person name="Reich M."/>
            <person name="Rouhier N."/>
            <person name="Schmutz J."/>
            <person name="Yin T."/>
            <person name="Chalot M."/>
            <person name="Henrissat B."/>
            <person name="Kuees U."/>
            <person name="Lucas S."/>
            <person name="Van de Peer Y."/>
            <person name="Podila G.K."/>
            <person name="Polle A."/>
            <person name="Pukkila P.J."/>
            <person name="Richardson P.M."/>
            <person name="Rouze P."/>
            <person name="Sanders I.R."/>
            <person name="Stajich J.E."/>
            <person name="Tunlid A."/>
            <person name="Tuskan G."/>
            <person name="Grigoriev I.V."/>
        </authorList>
    </citation>
    <scope>NUCLEOTIDE SEQUENCE [LARGE SCALE GENOMIC DNA]</scope>
    <source>
        <strain evidence="2">S238N-H82 / ATCC MYA-4686</strain>
    </source>
</reference>
<evidence type="ECO:0000313" key="1">
    <source>
        <dbReference type="EMBL" id="EDR07408.1"/>
    </source>
</evidence>
<evidence type="ECO:0000313" key="2">
    <source>
        <dbReference type="Proteomes" id="UP000001194"/>
    </source>
</evidence>
<dbReference type="GeneID" id="6077460"/>
<organism evidence="2">
    <name type="scientific">Laccaria bicolor (strain S238N-H82 / ATCC MYA-4686)</name>
    <name type="common">Bicoloured deceiver</name>
    <name type="synonym">Laccaria laccata var. bicolor</name>
    <dbReference type="NCBI Taxonomy" id="486041"/>
    <lineage>
        <taxon>Eukaryota</taxon>
        <taxon>Fungi</taxon>
        <taxon>Dikarya</taxon>
        <taxon>Basidiomycota</taxon>
        <taxon>Agaricomycotina</taxon>
        <taxon>Agaricomycetes</taxon>
        <taxon>Agaricomycetidae</taxon>
        <taxon>Agaricales</taxon>
        <taxon>Agaricineae</taxon>
        <taxon>Hydnangiaceae</taxon>
        <taxon>Laccaria</taxon>
    </lineage>
</organism>
<dbReference type="KEGG" id="lbc:LACBIDRAFT_298565"/>
<dbReference type="EMBL" id="DS547104">
    <property type="protein sequence ID" value="EDR07408.1"/>
    <property type="molecule type" value="Genomic_DNA"/>
</dbReference>
<accession>B0DD43</accession>
<dbReference type="InParanoid" id="B0DD43"/>
<dbReference type="OrthoDB" id="3096859at2759"/>
<dbReference type="RefSeq" id="XP_001881800.1">
    <property type="nucleotide sequence ID" value="XM_001881765.1"/>
</dbReference>
<gene>
    <name evidence="1" type="ORF">LACBIDRAFT_298565</name>
</gene>
<dbReference type="AlphaFoldDB" id="B0DD43"/>
<dbReference type="HOGENOM" id="CLU_1695784_0_0_1"/>
<dbReference type="Proteomes" id="UP000001194">
    <property type="component" value="Unassembled WGS sequence"/>
</dbReference>
<proteinExistence type="predicted"/>
<protein>
    <submittedName>
        <fullName evidence="1">Predicted protein</fullName>
    </submittedName>
</protein>
<keyword evidence="2" id="KW-1185">Reference proteome</keyword>
<name>B0DD43_LACBS</name>